<comment type="caution">
    <text evidence="1">The sequence shown here is derived from an EMBL/GenBank/DDBJ whole genome shotgun (WGS) entry which is preliminary data.</text>
</comment>
<evidence type="ECO:0000313" key="1">
    <source>
        <dbReference type="EMBL" id="SKC66847.1"/>
    </source>
</evidence>
<reference evidence="1 2" key="1">
    <citation type="submission" date="2017-02" db="EMBL/GenBank/DDBJ databases">
        <authorList>
            <person name="Varghese N."/>
            <person name="Submissions S."/>
        </authorList>
    </citation>
    <scope>NUCLEOTIDE SEQUENCE [LARGE SCALE GENOMIC DNA]</scope>
    <source>
        <strain evidence="1 2">VKM Ac-1787</strain>
    </source>
</reference>
<accession>A0ABY1LMY2</accession>
<sequence>MTSARPLHRVCFQLQVKPERLAEYRDRHAAVWPDMLQALADTGWHNYSLFVRDDGLLIGYFETESLEAAQAGMAETEVNARWQAEMGEFFVDLDLPPDQGFLQLTEVFHLEDQLAALHE</sequence>
<name>A0ABY1LMY2_9MICO</name>
<gene>
    <name evidence="1" type="ORF">SAMN06295973_2627</name>
</gene>
<dbReference type="Gene3D" id="3.30.70.100">
    <property type="match status" value="1"/>
</dbReference>
<dbReference type="PANTHER" id="PTHR34389:SF2">
    <property type="entry name" value="L-RHAMNOSE MUTAROTASE"/>
    <property type="match status" value="1"/>
</dbReference>
<dbReference type="RefSeq" id="WP_167374549.1">
    <property type="nucleotide sequence ID" value="NZ_FUZO01000002.1"/>
</dbReference>
<dbReference type="InterPro" id="IPR011008">
    <property type="entry name" value="Dimeric_a/b-barrel"/>
</dbReference>
<dbReference type="PANTHER" id="PTHR34389">
    <property type="entry name" value="L-RHAMNOSE MUTAROTASE"/>
    <property type="match status" value="1"/>
</dbReference>
<dbReference type="SUPFAM" id="SSF54909">
    <property type="entry name" value="Dimeric alpha+beta barrel"/>
    <property type="match status" value="1"/>
</dbReference>
<dbReference type="Proteomes" id="UP000190827">
    <property type="component" value="Unassembled WGS sequence"/>
</dbReference>
<dbReference type="InterPro" id="IPR008000">
    <property type="entry name" value="Rham/fucose_mutarotase"/>
</dbReference>
<proteinExistence type="predicted"/>
<keyword evidence="2" id="KW-1185">Reference proteome</keyword>
<dbReference type="EMBL" id="FUZO01000002">
    <property type="protein sequence ID" value="SKC66847.1"/>
    <property type="molecule type" value="Genomic_DNA"/>
</dbReference>
<protein>
    <submittedName>
        <fullName evidence="1">L-rhamnose mutarotase</fullName>
    </submittedName>
</protein>
<evidence type="ECO:0000313" key="2">
    <source>
        <dbReference type="Proteomes" id="UP000190827"/>
    </source>
</evidence>
<dbReference type="Pfam" id="PF05336">
    <property type="entry name" value="rhaM"/>
    <property type="match status" value="1"/>
</dbReference>
<organism evidence="1 2">
    <name type="scientific">Plantibacter cousiniae</name>
    <name type="common">nom. nud.</name>
    <dbReference type="NCBI Taxonomy" id="199709"/>
    <lineage>
        <taxon>Bacteria</taxon>
        <taxon>Bacillati</taxon>
        <taxon>Actinomycetota</taxon>
        <taxon>Actinomycetes</taxon>
        <taxon>Micrococcales</taxon>
        <taxon>Microbacteriaceae</taxon>
        <taxon>Plantibacter</taxon>
    </lineage>
</organism>